<evidence type="ECO:0000313" key="2">
    <source>
        <dbReference type="Proteomes" id="UP000014809"/>
    </source>
</evidence>
<sequence length="365" mass="40065">MYRGGDLDQMMADARTTAEHLRAAPPTRVRPGVDDREDSGYVEVNGLWVPSSSLRVDEDADRGARHHPRRLRYALDALTRARILGQRQRGWTLSCWSAASEWGLPWFCDDADTCAIAPVTPRTARDANDCTVRRRTPALAAVDPVQIDPRCPDLRVTPPVLTLVHCLQSVWRGGHSWYAVPGTGLTDRGLRAVQIVDAFCTLFNVAPSALLDACRDQFNASALKRILAVADQGTDSPMETVMRLKVLRILRVLVARGALTSIPVVTPQLVVHADGSVSDPVHGGATGTARIIARLDLGIGEFRLALQYDGSGHLTKDRRDRDSQVTAALANLGWHPLRLTYGHLIDDDLLWRTVADGVKLCLSRL</sequence>
<evidence type="ECO:0008006" key="3">
    <source>
        <dbReference type="Google" id="ProtNLM"/>
    </source>
</evidence>
<organism evidence="1 2">
    <name type="scientific">Corynebacterium terpenotabidum Y-11</name>
    <dbReference type="NCBI Taxonomy" id="1200352"/>
    <lineage>
        <taxon>Bacteria</taxon>
        <taxon>Bacillati</taxon>
        <taxon>Actinomycetota</taxon>
        <taxon>Actinomycetes</taxon>
        <taxon>Mycobacteriales</taxon>
        <taxon>Corynebacteriaceae</taxon>
        <taxon>Corynebacterium</taxon>
    </lineage>
</organism>
<reference evidence="1 2" key="1">
    <citation type="submission" date="2012-06" db="EMBL/GenBank/DDBJ databases">
        <title>Complete genome sequence of Corynebacterium terpenotabidum Y-11 (=DSM 44721).</title>
        <authorList>
            <person name="Ruckert C."/>
            <person name="Albersmeier A."/>
            <person name="Al-Dilaimi A."/>
            <person name="Szczepanowski R."/>
            <person name="Kalinowski J."/>
        </authorList>
    </citation>
    <scope>NUCLEOTIDE SEQUENCE [LARGE SCALE GENOMIC DNA]</scope>
    <source>
        <strain evidence="1 2">Y-11</strain>
    </source>
</reference>
<dbReference type="STRING" id="1200352.A606_03580"/>
<dbReference type="EMBL" id="CP003696">
    <property type="protein sequence ID" value="AGP30367.1"/>
    <property type="molecule type" value="Genomic_DNA"/>
</dbReference>
<accession>S4XB70</accession>
<proteinExistence type="predicted"/>
<protein>
    <recommendedName>
        <fullName evidence="3">DUF559 domain-containing protein</fullName>
    </recommendedName>
</protein>
<dbReference type="PATRIC" id="fig|1200352.3.peg.719"/>
<dbReference type="eggNOG" id="ENOG5031ISR">
    <property type="taxonomic scope" value="Bacteria"/>
</dbReference>
<name>S4XB70_9CORY</name>
<dbReference type="Proteomes" id="UP000014809">
    <property type="component" value="Chromosome"/>
</dbReference>
<dbReference type="KEGG" id="cter:A606_03580"/>
<gene>
    <name evidence="1" type="ORF">A606_03580</name>
</gene>
<evidence type="ECO:0000313" key="1">
    <source>
        <dbReference type="EMBL" id="AGP30367.1"/>
    </source>
</evidence>
<keyword evidence="2" id="KW-1185">Reference proteome</keyword>
<dbReference type="AlphaFoldDB" id="S4XB70"/>
<dbReference type="HOGENOM" id="CLU_059338_1_0_11"/>
<dbReference type="OrthoDB" id="4423208at2"/>